<accession>A0ABP0QX03</accession>
<sequence>MSLSTLPIKFWLLIATVSAWSFQGQDLREAVHAWCDGDTQMDGMGHIGTWNVSRVTNMSRLFEGCSSFNEDIHAWDTSAVIDMAHMFRNATQFNQPIGTWNTSAVTSMEAMFDGAAEFNQPIHTWDISAVTNMERIFDGAMAFNQTRPVFDVDTGHWSFECLAGHVRSNGTCHPCAHGLVASKGATTCYRCEVGAIPAEDHGSCRVCPFGTFAEQGICRKHYQIHFLPILATAAAALVAWAFITCCCFELNRHTPAEGPAAGDCV</sequence>
<dbReference type="EMBL" id="CAXAMN010025028">
    <property type="protein sequence ID" value="CAK9091945.1"/>
    <property type="molecule type" value="Genomic_DNA"/>
</dbReference>
<dbReference type="Pfam" id="PF03382">
    <property type="entry name" value="DUF285"/>
    <property type="match status" value="1"/>
</dbReference>
<keyword evidence="1" id="KW-1133">Transmembrane helix</keyword>
<feature type="signal peptide" evidence="2">
    <location>
        <begin position="1"/>
        <end position="19"/>
    </location>
</feature>
<feature type="transmembrane region" description="Helical" evidence="1">
    <location>
        <begin position="226"/>
        <end position="248"/>
    </location>
</feature>
<keyword evidence="1" id="KW-0812">Transmembrane</keyword>
<dbReference type="NCBIfam" id="TIGR02167">
    <property type="entry name" value="Liste_lipo_26"/>
    <property type="match status" value="2"/>
</dbReference>
<dbReference type="SUPFAM" id="SSF57184">
    <property type="entry name" value="Growth factor receptor domain"/>
    <property type="match status" value="1"/>
</dbReference>
<keyword evidence="2" id="KW-0732">Signal</keyword>
<proteinExistence type="predicted"/>
<name>A0ABP0QX03_9DINO</name>
<evidence type="ECO:0000313" key="4">
    <source>
        <dbReference type="Proteomes" id="UP001642484"/>
    </source>
</evidence>
<comment type="caution">
    <text evidence="3">The sequence shown here is derived from an EMBL/GenBank/DDBJ whole genome shotgun (WGS) entry which is preliminary data.</text>
</comment>
<keyword evidence="1" id="KW-0472">Membrane</keyword>
<keyword evidence="4" id="KW-1185">Reference proteome</keyword>
<organism evidence="3 4">
    <name type="scientific">Durusdinium trenchii</name>
    <dbReference type="NCBI Taxonomy" id="1381693"/>
    <lineage>
        <taxon>Eukaryota</taxon>
        <taxon>Sar</taxon>
        <taxon>Alveolata</taxon>
        <taxon>Dinophyceae</taxon>
        <taxon>Suessiales</taxon>
        <taxon>Symbiodiniaceae</taxon>
        <taxon>Durusdinium</taxon>
    </lineage>
</organism>
<dbReference type="InterPro" id="IPR011889">
    <property type="entry name" value="Liste_lipo_26"/>
</dbReference>
<evidence type="ECO:0000313" key="3">
    <source>
        <dbReference type="EMBL" id="CAK9091945.1"/>
    </source>
</evidence>
<dbReference type="InterPro" id="IPR005046">
    <property type="entry name" value="DUF285"/>
</dbReference>
<feature type="chain" id="PRO_5046731860" evidence="2">
    <location>
        <begin position="20"/>
        <end position="265"/>
    </location>
</feature>
<dbReference type="InterPro" id="IPR009030">
    <property type="entry name" value="Growth_fac_rcpt_cys_sf"/>
</dbReference>
<dbReference type="Proteomes" id="UP001642484">
    <property type="component" value="Unassembled WGS sequence"/>
</dbReference>
<evidence type="ECO:0000256" key="2">
    <source>
        <dbReference type="SAM" id="SignalP"/>
    </source>
</evidence>
<gene>
    <name evidence="3" type="ORF">CCMP2556_LOCUS44054</name>
</gene>
<evidence type="ECO:0000256" key="1">
    <source>
        <dbReference type="SAM" id="Phobius"/>
    </source>
</evidence>
<reference evidence="3 4" key="1">
    <citation type="submission" date="2024-02" db="EMBL/GenBank/DDBJ databases">
        <authorList>
            <person name="Chen Y."/>
            <person name="Shah S."/>
            <person name="Dougan E. K."/>
            <person name="Thang M."/>
            <person name="Chan C."/>
        </authorList>
    </citation>
    <scope>NUCLEOTIDE SEQUENCE [LARGE SCALE GENOMIC DNA]</scope>
</reference>
<protein>
    <submittedName>
        <fullName evidence="3">Uncharacterized protein</fullName>
    </submittedName>
</protein>